<sequence length="76" mass="8600">MVDVITTPKTGRRRPRKPPAEQETQFPGSIAFRLPRAMRNQFRLALQRRRLKQSDFLRSAIAALIAQETPPASAGE</sequence>
<name>A0A517SEU7_9PLAN</name>
<protein>
    <submittedName>
        <fullName evidence="2">Uncharacterized protein</fullName>
    </submittedName>
</protein>
<evidence type="ECO:0000313" key="2">
    <source>
        <dbReference type="EMBL" id="QDT54656.1"/>
    </source>
</evidence>
<dbReference type="InParanoid" id="A0A517SEU7"/>
<dbReference type="AlphaFoldDB" id="A0A517SEU7"/>
<evidence type="ECO:0000256" key="1">
    <source>
        <dbReference type="SAM" id="MobiDB-lite"/>
    </source>
</evidence>
<dbReference type="KEGG" id="ccos:Pan44_26910"/>
<reference evidence="2 3" key="1">
    <citation type="submission" date="2019-02" db="EMBL/GenBank/DDBJ databases">
        <title>Deep-cultivation of Planctomycetes and their phenomic and genomic characterization uncovers novel biology.</title>
        <authorList>
            <person name="Wiegand S."/>
            <person name="Jogler M."/>
            <person name="Boedeker C."/>
            <person name="Pinto D."/>
            <person name="Vollmers J."/>
            <person name="Rivas-Marin E."/>
            <person name="Kohn T."/>
            <person name="Peeters S.H."/>
            <person name="Heuer A."/>
            <person name="Rast P."/>
            <person name="Oberbeckmann S."/>
            <person name="Bunk B."/>
            <person name="Jeske O."/>
            <person name="Meyerdierks A."/>
            <person name="Storesund J.E."/>
            <person name="Kallscheuer N."/>
            <person name="Luecker S."/>
            <person name="Lage O.M."/>
            <person name="Pohl T."/>
            <person name="Merkel B.J."/>
            <person name="Hornburger P."/>
            <person name="Mueller R.-W."/>
            <person name="Bruemmer F."/>
            <person name="Labrenz M."/>
            <person name="Spormann A.M."/>
            <person name="Op den Camp H."/>
            <person name="Overmann J."/>
            <person name="Amann R."/>
            <person name="Jetten M.S.M."/>
            <person name="Mascher T."/>
            <person name="Medema M.H."/>
            <person name="Devos D.P."/>
            <person name="Kaster A.-K."/>
            <person name="Ovreas L."/>
            <person name="Rohde M."/>
            <person name="Galperin M.Y."/>
            <person name="Jogler C."/>
        </authorList>
    </citation>
    <scope>NUCLEOTIDE SEQUENCE [LARGE SCALE GENOMIC DNA]</scope>
    <source>
        <strain evidence="2 3">Pan44</strain>
    </source>
</reference>
<organism evidence="2 3">
    <name type="scientific">Caulifigura coniformis</name>
    <dbReference type="NCBI Taxonomy" id="2527983"/>
    <lineage>
        <taxon>Bacteria</taxon>
        <taxon>Pseudomonadati</taxon>
        <taxon>Planctomycetota</taxon>
        <taxon>Planctomycetia</taxon>
        <taxon>Planctomycetales</taxon>
        <taxon>Planctomycetaceae</taxon>
        <taxon>Caulifigura</taxon>
    </lineage>
</organism>
<gene>
    <name evidence="2" type="ORF">Pan44_26910</name>
</gene>
<feature type="region of interest" description="Disordered" evidence="1">
    <location>
        <begin position="1"/>
        <end position="31"/>
    </location>
</feature>
<evidence type="ECO:0000313" key="3">
    <source>
        <dbReference type="Proteomes" id="UP000315700"/>
    </source>
</evidence>
<keyword evidence="3" id="KW-1185">Reference proteome</keyword>
<dbReference type="Proteomes" id="UP000315700">
    <property type="component" value="Chromosome"/>
</dbReference>
<proteinExistence type="predicted"/>
<accession>A0A517SEU7</accession>
<dbReference type="EMBL" id="CP036271">
    <property type="protein sequence ID" value="QDT54656.1"/>
    <property type="molecule type" value="Genomic_DNA"/>
</dbReference>